<name>A0ABW5ZWQ0_9FLAO</name>
<organism evidence="4 5">
    <name type="scientific">Psychroserpens luteus</name>
    <dbReference type="NCBI Taxonomy" id="1434066"/>
    <lineage>
        <taxon>Bacteria</taxon>
        <taxon>Pseudomonadati</taxon>
        <taxon>Bacteroidota</taxon>
        <taxon>Flavobacteriia</taxon>
        <taxon>Flavobacteriales</taxon>
        <taxon>Flavobacteriaceae</taxon>
        <taxon>Psychroserpens</taxon>
    </lineage>
</organism>
<dbReference type="RefSeq" id="WP_194508878.1">
    <property type="nucleotide sequence ID" value="NZ_JADILU010000006.1"/>
</dbReference>
<protein>
    <submittedName>
        <fullName evidence="4">Glycosyltransferase family 4 protein</fullName>
    </submittedName>
</protein>
<dbReference type="SUPFAM" id="SSF53756">
    <property type="entry name" value="UDP-Glycosyltransferase/glycogen phosphorylase"/>
    <property type="match status" value="1"/>
</dbReference>
<dbReference type="PANTHER" id="PTHR46401:SF2">
    <property type="entry name" value="GLYCOSYLTRANSFERASE WBBK-RELATED"/>
    <property type="match status" value="1"/>
</dbReference>
<reference evidence="5" key="1">
    <citation type="journal article" date="2019" name="Int. J. Syst. Evol. Microbiol.">
        <title>The Global Catalogue of Microorganisms (GCM) 10K type strain sequencing project: providing services to taxonomists for standard genome sequencing and annotation.</title>
        <authorList>
            <consortium name="The Broad Institute Genomics Platform"/>
            <consortium name="The Broad Institute Genome Sequencing Center for Infectious Disease"/>
            <person name="Wu L."/>
            <person name="Ma J."/>
        </authorList>
    </citation>
    <scope>NUCLEOTIDE SEQUENCE [LARGE SCALE GENOMIC DNA]</scope>
    <source>
        <strain evidence="5">KCTC 32514</strain>
    </source>
</reference>
<keyword evidence="5" id="KW-1185">Reference proteome</keyword>
<keyword evidence="1" id="KW-0808">Transferase</keyword>
<dbReference type="Proteomes" id="UP001597548">
    <property type="component" value="Unassembled WGS sequence"/>
</dbReference>
<dbReference type="Pfam" id="PF13439">
    <property type="entry name" value="Glyco_transf_4"/>
    <property type="match status" value="1"/>
</dbReference>
<dbReference type="PANTHER" id="PTHR46401">
    <property type="entry name" value="GLYCOSYLTRANSFERASE WBBK-RELATED"/>
    <property type="match status" value="1"/>
</dbReference>
<dbReference type="Gene3D" id="3.40.50.2000">
    <property type="entry name" value="Glycogen Phosphorylase B"/>
    <property type="match status" value="2"/>
</dbReference>
<dbReference type="Pfam" id="PF00534">
    <property type="entry name" value="Glycos_transf_1"/>
    <property type="match status" value="1"/>
</dbReference>
<feature type="domain" description="Glycosyltransferase subfamily 4-like N-terminal" evidence="3">
    <location>
        <begin position="78"/>
        <end position="146"/>
    </location>
</feature>
<evidence type="ECO:0000256" key="1">
    <source>
        <dbReference type="ARBA" id="ARBA00022679"/>
    </source>
</evidence>
<dbReference type="EMBL" id="JBHUOS010000014">
    <property type="protein sequence ID" value="MFD2917439.1"/>
    <property type="molecule type" value="Genomic_DNA"/>
</dbReference>
<evidence type="ECO:0000313" key="5">
    <source>
        <dbReference type="Proteomes" id="UP001597548"/>
    </source>
</evidence>
<gene>
    <name evidence="4" type="ORF">ACFS29_17425</name>
</gene>
<evidence type="ECO:0000259" key="3">
    <source>
        <dbReference type="Pfam" id="PF13439"/>
    </source>
</evidence>
<comment type="caution">
    <text evidence="4">The sequence shown here is derived from an EMBL/GenBank/DDBJ whole genome shotgun (WGS) entry which is preliminary data.</text>
</comment>
<evidence type="ECO:0000259" key="2">
    <source>
        <dbReference type="Pfam" id="PF00534"/>
    </source>
</evidence>
<proteinExistence type="predicted"/>
<dbReference type="InterPro" id="IPR028098">
    <property type="entry name" value="Glyco_trans_4-like_N"/>
</dbReference>
<evidence type="ECO:0000313" key="4">
    <source>
        <dbReference type="EMBL" id="MFD2917439.1"/>
    </source>
</evidence>
<accession>A0ABW5ZWQ0</accession>
<sequence>MRVTYFFRKPYQDYFSIENVFKIVQQALPKEIVVNNYHLKFYSTGVITRLKSCFEVLRHQGDINHITGDIHYVSYFLPKKRTVLTIHDLAPLENSTGLKHAILKFFWYQLPIKSVAYVTVISNYTKKALLDIIDVNPDKIKVIHNPFAAQLTFQPKKEMPEVPVLLQIGTAYNKNLEGLIQAIGDLTVELVIIGKLSIEQITLLESASLNYSNAHDLEYDEVVAYYEKADLVCFASFYEGFGLPILEAQAIGRPVITSNRCAMPEVAGDSAILIDPLDIQAYRNAIKSVLSNSEERKALVDKGIINTQRFTASQIAEQYVELYKSLDNHV</sequence>
<dbReference type="CDD" id="cd03809">
    <property type="entry name" value="GT4_MtfB-like"/>
    <property type="match status" value="1"/>
</dbReference>
<feature type="domain" description="Glycosyl transferase family 1" evidence="2">
    <location>
        <begin position="160"/>
        <end position="303"/>
    </location>
</feature>
<dbReference type="InterPro" id="IPR001296">
    <property type="entry name" value="Glyco_trans_1"/>
</dbReference>